<name>A0A0E9SD54_ANGAN</name>
<reference evidence="2" key="1">
    <citation type="submission" date="2014-11" db="EMBL/GenBank/DDBJ databases">
        <authorList>
            <person name="Amaro Gonzalez C."/>
        </authorList>
    </citation>
    <scope>NUCLEOTIDE SEQUENCE</scope>
</reference>
<organism evidence="2">
    <name type="scientific">Anguilla anguilla</name>
    <name type="common">European freshwater eel</name>
    <name type="synonym">Muraena anguilla</name>
    <dbReference type="NCBI Taxonomy" id="7936"/>
    <lineage>
        <taxon>Eukaryota</taxon>
        <taxon>Metazoa</taxon>
        <taxon>Chordata</taxon>
        <taxon>Craniata</taxon>
        <taxon>Vertebrata</taxon>
        <taxon>Euteleostomi</taxon>
        <taxon>Actinopterygii</taxon>
        <taxon>Neopterygii</taxon>
        <taxon>Teleostei</taxon>
        <taxon>Anguilliformes</taxon>
        <taxon>Anguillidae</taxon>
        <taxon>Anguilla</taxon>
    </lineage>
</organism>
<dbReference type="AlphaFoldDB" id="A0A0E9SD54"/>
<keyword evidence="1" id="KW-0732">Signal</keyword>
<accession>A0A0E9SD54</accession>
<reference evidence="2" key="2">
    <citation type="journal article" date="2015" name="Fish Shellfish Immunol.">
        <title>Early steps in the European eel (Anguilla anguilla)-Vibrio vulnificus interaction in the gills: Role of the RtxA13 toxin.</title>
        <authorList>
            <person name="Callol A."/>
            <person name="Pajuelo D."/>
            <person name="Ebbesson L."/>
            <person name="Teles M."/>
            <person name="MacKenzie S."/>
            <person name="Amaro C."/>
        </authorList>
    </citation>
    <scope>NUCLEOTIDE SEQUENCE</scope>
</reference>
<protein>
    <submittedName>
        <fullName evidence="2">Uncharacterized protein</fullName>
    </submittedName>
</protein>
<feature type="chain" id="PRO_5002432105" evidence="1">
    <location>
        <begin position="20"/>
        <end position="44"/>
    </location>
</feature>
<dbReference type="EMBL" id="GBXM01069400">
    <property type="protein sequence ID" value="JAH39177.1"/>
    <property type="molecule type" value="Transcribed_RNA"/>
</dbReference>
<sequence>MPRVFLIFEFICLYAVIHSFRTEQRREINVWPKTYYIRSVKNYR</sequence>
<feature type="signal peptide" evidence="1">
    <location>
        <begin position="1"/>
        <end position="19"/>
    </location>
</feature>
<evidence type="ECO:0000313" key="2">
    <source>
        <dbReference type="EMBL" id="JAH39177.1"/>
    </source>
</evidence>
<evidence type="ECO:0000256" key="1">
    <source>
        <dbReference type="SAM" id="SignalP"/>
    </source>
</evidence>
<proteinExistence type="predicted"/>